<dbReference type="SMART" id="SM00014">
    <property type="entry name" value="acidPPc"/>
    <property type="match status" value="1"/>
</dbReference>
<dbReference type="CDD" id="cd03394">
    <property type="entry name" value="PAP2_like_5"/>
    <property type="match status" value="1"/>
</dbReference>
<dbReference type="Pfam" id="PF01569">
    <property type="entry name" value="PAP2"/>
    <property type="match status" value="1"/>
</dbReference>
<dbReference type="PANTHER" id="PTHR14969">
    <property type="entry name" value="SPHINGOSINE-1-PHOSPHATE PHOSPHOHYDROLASE"/>
    <property type="match status" value="1"/>
</dbReference>
<dbReference type="PANTHER" id="PTHR14969:SF13">
    <property type="entry name" value="AT30094P"/>
    <property type="match status" value="1"/>
</dbReference>
<dbReference type="SUPFAM" id="SSF48317">
    <property type="entry name" value="Acid phosphatase/Vanadium-dependent haloperoxidase"/>
    <property type="match status" value="1"/>
</dbReference>
<evidence type="ECO:0000313" key="3">
    <source>
        <dbReference type="EMBL" id="ACT18075.1"/>
    </source>
</evidence>
<dbReference type="InterPro" id="IPR036938">
    <property type="entry name" value="PAP2/HPO_sf"/>
</dbReference>
<evidence type="ECO:0000256" key="1">
    <source>
        <dbReference type="SAM" id="SignalP"/>
    </source>
</evidence>
<dbReference type="KEGG" id="gem:GM21_2023"/>
<dbReference type="InterPro" id="IPR000326">
    <property type="entry name" value="PAP2/HPO"/>
</dbReference>
<organism evidence="3">
    <name type="scientific">Geobacter sp. (strain M21)</name>
    <dbReference type="NCBI Taxonomy" id="443144"/>
    <lineage>
        <taxon>Bacteria</taxon>
        <taxon>Pseudomonadati</taxon>
        <taxon>Thermodesulfobacteriota</taxon>
        <taxon>Desulfuromonadia</taxon>
        <taxon>Geobacterales</taxon>
        <taxon>Geobacteraceae</taxon>
        <taxon>Geobacter</taxon>
    </lineage>
</organism>
<evidence type="ECO:0000259" key="2">
    <source>
        <dbReference type="SMART" id="SM00014"/>
    </source>
</evidence>
<feature type="domain" description="Phosphatidic acid phosphatase type 2/haloperoxidase" evidence="2">
    <location>
        <begin position="171"/>
        <end position="284"/>
    </location>
</feature>
<dbReference type="AlphaFoldDB" id="C6E887"/>
<sequence length="317" mass="33215">MKQASKVVSRTIAAAVIGTVLTTFPAHAENAQTPGAKPALQSLQPVAPLSPPDSALAADPAVPPPAAADLDRIDLKYVKGFAADTGRIVTSPLRWEASDWLKAGLVAGGTVSLFLVDKDVKDFAQKNQSGVASGFAKLGNALGEPVNVFPAVGAAYLYGHLADDAKVRRVSLLTLESLTISGVATMGIKSLAGRHRPNSGDPSTQWHGPSLSSKNVSFCSGHTSNAFAVATVVANEYGDKPYVAPAAYSLATLTALSRIYKNEHWLSDTFFGAAIGYFTSKAVLRLHPPAKGSLENRLSLVPQVGKEMTGLTVSYKF</sequence>
<reference evidence="3" key="1">
    <citation type="submission" date="2009-07" db="EMBL/GenBank/DDBJ databases">
        <title>Complete sequence of Geobacter sp. M21.</title>
        <authorList>
            <consortium name="US DOE Joint Genome Institute"/>
            <person name="Lucas S."/>
            <person name="Copeland A."/>
            <person name="Lapidus A."/>
            <person name="Glavina del Rio T."/>
            <person name="Dalin E."/>
            <person name="Tice H."/>
            <person name="Bruce D."/>
            <person name="Goodwin L."/>
            <person name="Pitluck S."/>
            <person name="Saunders E."/>
            <person name="Brettin T."/>
            <person name="Detter J.C."/>
            <person name="Han C."/>
            <person name="Larimer F."/>
            <person name="Land M."/>
            <person name="Hauser L."/>
            <person name="Kyrpides N."/>
            <person name="Ovchinnikova G."/>
            <person name="Lovley D."/>
        </authorList>
    </citation>
    <scope>NUCLEOTIDE SEQUENCE [LARGE SCALE GENOMIC DNA]</scope>
    <source>
        <strain evidence="3">M21</strain>
    </source>
</reference>
<dbReference type="STRING" id="443144.GM21_2023"/>
<dbReference type="Gene3D" id="1.20.144.10">
    <property type="entry name" value="Phosphatidic acid phosphatase type 2/haloperoxidase"/>
    <property type="match status" value="1"/>
</dbReference>
<dbReference type="EMBL" id="CP001661">
    <property type="protein sequence ID" value="ACT18075.1"/>
    <property type="molecule type" value="Genomic_DNA"/>
</dbReference>
<gene>
    <name evidence="3" type="ordered locus">GM21_2023</name>
</gene>
<protein>
    <submittedName>
        <fullName evidence="3">Phosphoesterase PA-phosphatase related protein</fullName>
    </submittedName>
</protein>
<dbReference type="eggNOG" id="COG0671">
    <property type="taxonomic scope" value="Bacteria"/>
</dbReference>
<keyword evidence="1" id="KW-0732">Signal</keyword>
<dbReference type="HOGENOM" id="CLU_059169_0_0_7"/>
<feature type="signal peptide" evidence="1">
    <location>
        <begin position="1"/>
        <end position="28"/>
    </location>
</feature>
<proteinExistence type="predicted"/>
<accession>C6E887</accession>
<feature type="chain" id="PRO_5002964660" evidence="1">
    <location>
        <begin position="29"/>
        <end position="317"/>
    </location>
</feature>
<name>C6E887_GEOSM</name>